<gene>
    <name evidence="6" type="ORF">SARC_08489</name>
</gene>
<evidence type="ECO:0000256" key="1">
    <source>
        <dbReference type="ARBA" id="ARBA00013051"/>
    </source>
</evidence>
<dbReference type="RefSeq" id="XP_014153006.1">
    <property type="nucleotide sequence ID" value="XM_014297531.1"/>
</dbReference>
<feature type="domain" description="Aldehyde dehydrogenase" evidence="5">
    <location>
        <begin position="59"/>
        <end position="503"/>
    </location>
</feature>
<dbReference type="PROSITE" id="PS00070">
    <property type="entry name" value="ALDEHYDE_DEHYDR_CYS"/>
    <property type="match status" value="1"/>
</dbReference>
<dbReference type="EC" id="1.2.1.24" evidence="1"/>
<dbReference type="eggNOG" id="KOG2450">
    <property type="taxonomic scope" value="Eukaryota"/>
</dbReference>
<sequence length="539" mass="58789">MDDLFFDPKAASAPTPPSVDGCLTLIDGTIEKWSGEYLTVNSPVRMSKKAQEAAGNDDDKICIGKYAMCDEATALKGVGAAYKAYDHGRGEWPQMKPAQRIECAMKFVEGMRSKREELISILMWEICKNSTDAAKEVDRTIDYIVDTVAELKKMENDTNPLMNVGGVVAQVKRAPLGIGLICGPYNYPLNEFMTLFLPCIIMGNTCVLKTPRTGGLCHIPLLEFYQSCFPKGVVNVVHGSGRTVFTPIMKSGKVQILAFIGTHKAAQSLHACAPVPFTVRLALGLDAKNPGIVTAQADLNVAATECTLGALSYCGQRCTAIKIIYVHKSVADEFVKKLVAKVDALKAGLPWEKGVNITPLPEEGKPKYLEEVIADAESKGAKAINRHAKQSDRTLVQPTVLYPCNSDMRCAKEEQFGPLVPIVPYESNEELEQYMIETHYGQQAAVFSTDSNTLPRLVDFLAHHVTRINLNAQCQRGPDVMPFSGRKVSASGTLSLHDALRTMSIRVAVATKATKENIDIVSAILRDGQSNVLTAELHI</sequence>
<dbReference type="PANTHER" id="PTHR43353">
    <property type="entry name" value="SUCCINATE-SEMIALDEHYDE DEHYDROGENASE, MITOCHONDRIAL"/>
    <property type="match status" value="1"/>
</dbReference>
<dbReference type="STRING" id="667725.A0A0L0FQZ5"/>
<evidence type="ECO:0000313" key="7">
    <source>
        <dbReference type="Proteomes" id="UP000054560"/>
    </source>
</evidence>
<evidence type="ECO:0000259" key="5">
    <source>
        <dbReference type="Pfam" id="PF00171"/>
    </source>
</evidence>
<proteinExistence type="predicted"/>
<dbReference type="InterPro" id="IPR050740">
    <property type="entry name" value="Aldehyde_DH_Superfamily"/>
</dbReference>
<dbReference type="InterPro" id="IPR016160">
    <property type="entry name" value="Ald_DH_CS_CYS"/>
</dbReference>
<name>A0A0L0FQZ5_9EUKA</name>
<dbReference type="Gene3D" id="3.40.309.10">
    <property type="entry name" value="Aldehyde Dehydrogenase, Chain A, domain 2"/>
    <property type="match status" value="1"/>
</dbReference>
<dbReference type="PANTHER" id="PTHR43353:SF5">
    <property type="entry name" value="SUCCINATE-SEMIALDEHYDE DEHYDROGENASE, MITOCHONDRIAL"/>
    <property type="match status" value="1"/>
</dbReference>
<dbReference type="InterPro" id="IPR015590">
    <property type="entry name" value="Aldehyde_DH_dom"/>
</dbReference>
<evidence type="ECO:0000256" key="2">
    <source>
        <dbReference type="ARBA" id="ARBA00019842"/>
    </source>
</evidence>
<evidence type="ECO:0000313" key="6">
    <source>
        <dbReference type="EMBL" id="KNC79104.1"/>
    </source>
</evidence>
<dbReference type="InterPro" id="IPR016162">
    <property type="entry name" value="Ald_DH_N"/>
</dbReference>
<dbReference type="EMBL" id="KQ242364">
    <property type="protein sequence ID" value="KNC79104.1"/>
    <property type="molecule type" value="Genomic_DNA"/>
</dbReference>
<dbReference type="OrthoDB" id="310895at2759"/>
<reference evidence="6 7" key="1">
    <citation type="submission" date="2011-02" db="EMBL/GenBank/DDBJ databases">
        <title>The Genome Sequence of Sphaeroforma arctica JP610.</title>
        <authorList>
            <consortium name="The Broad Institute Genome Sequencing Platform"/>
            <person name="Russ C."/>
            <person name="Cuomo C."/>
            <person name="Young S.K."/>
            <person name="Zeng Q."/>
            <person name="Gargeya S."/>
            <person name="Alvarado L."/>
            <person name="Berlin A."/>
            <person name="Chapman S.B."/>
            <person name="Chen Z."/>
            <person name="Freedman E."/>
            <person name="Gellesch M."/>
            <person name="Goldberg J."/>
            <person name="Griggs A."/>
            <person name="Gujja S."/>
            <person name="Heilman E."/>
            <person name="Heiman D."/>
            <person name="Howarth C."/>
            <person name="Mehta T."/>
            <person name="Neiman D."/>
            <person name="Pearson M."/>
            <person name="Roberts A."/>
            <person name="Saif S."/>
            <person name="Shea T."/>
            <person name="Shenoy N."/>
            <person name="Sisk P."/>
            <person name="Stolte C."/>
            <person name="Sykes S."/>
            <person name="White J."/>
            <person name="Yandava C."/>
            <person name="Burger G."/>
            <person name="Gray M.W."/>
            <person name="Holland P.W.H."/>
            <person name="King N."/>
            <person name="Lang F.B.F."/>
            <person name="Roger A.J."/>
            <person name="Ruiz-Trillo I."/>
            <person name="Haas B."/>
            <person name="Nusbaum C."/>
            <person name="Birren B."/>
        </authorList>
    </citation>
    <scope>NUCLEOTIDE SEQUENCE [LARGE SCALE GENOMIC DNA]</scope>
    <source>
        <strain evidence="6 7">JP610</strain>
    </source>
</reference>
<protein>
    <recommendedName>
        <fullName evidence="2">Succinate-semialdehyde dehydrogenase, mitochondrial</fullName>
        <ecNumber evidence="1">1.2.1.24</ecNumber>
    </recommendedName>
    <alternativeName>
        <fullName evidence="4">NAD(+)-dependent succinic semialdehyde dehydrogenase</fullName>
    </alternativeName>
</protein>
<accession>A0A0L0FQZ5</accession>
<dbReference type="GeneID" id="25908993"/>
<dbReference type="InterPro" id="IPR016163">
    <property type="entry name" value="Ald_DH_C"/>
</dbReference>
<dbReference type="Gene3D" id="3.40.605.10">
    <property type="entry name" value="Aldehyde Dehydrogenase, Chain A, domain 1"/>
    <property type="match status" value="1"/>
</dbReference>
<dbReference type="Proteomes" id="UP000054560">
    <property type="component" value="Unassembled WGS sequence"/>
</dbReference>
<dbReference type="AlphaFoldDB" id="A0A0L0FQZ5"/>
<dbReference type="InterPro" id="IPR016161">
    <property type="entry name" value="Ald_DH/histidinol_DH"/>
</dbReference>
<organism evidence="6 7">
    <name type="scientific">Sphaeroforma arctica JP610</name>
    <dbReference type="NCBI Taxonomy" id="667725"/>
    <lineage>
        <taxon>Eukaryota</taxon>
        <taxon>Ichthyosporea</taxon>
        <taxon>Ichthyophonida</taxon>
        <taxon>Sphaeroforma</taxon>
    </lineage>
</organism>
<keyword evidence="7" id="KW-1185">Reference proteome</keyword>
<evidence type="ECO:0000256" key="3">
    <source>
        <dbReference type="ARBA" id="ARBA00023002"/>
    </source>
</evidence>
<dbReference type="GO" id="GO:0004777">
    <property type="term" value="F:succinate-semialdehyde dehydrogenase (NAD+) activity"/>
    <property type="evidence" value="ECO:0007669"/>
    <property type="project" value="UniProtKB-EC"/>
</dbReference>
<dbReference type="SUPFAM" id="SSF53720">
    <property type="entry name" value="ALDH-like"/>
    <property type="match status" value="1"/>
</dbReference>
<dbReference type="Pfam" id="PF00171">
    <property type="entry name" value="Aldedh"/>
    <property type="match status" value="1"/>
</dbReference>
<evidence type="ECO:0000256" key="4">
    <source>
        <dbReference type="ARBA" id="ARBA00030806"/>
    </source>
</evidence>
<keyword evidence="3" id="KW-0560">Oxidoreductase</keyword>